<reference evidence="8 9" key="1">
    <citation type="submission" date="2019-10" db="EMBL/GenBank/DDBJ databases">
        <title>Extracellular Electron Transfer in a Candidatus Methanoperedens spp. Enrichment Culture.</title>
        <authorList>
            <person name="Berger S."/>
            <person name="Rangel Shaw D."/>
            <person name="Berben T."/>
            <person name="In 'T Zandt M."/>
            <person name="Frank J."/>
            <person name="Reimann J."/>
            <person name="Jetten M.S.M."/>
            <person name="Welte C.U."/>
        </authorList>
    </citation>
    <scope>NUCLEOTIDE SEQUENCE [LARGE SCALE GENOMIC DNA]</scope>
    <source>
        <strain evidence="8">SB12</strain>
    </source>
</reference>
<sequence>MIQEKELRQRLLAIVRRPSKLKNHPAVLVPPESGAFSSSDIFASESSVHLLELGSGWGEFAIQWLGAHPGHEILALEAKPDRIYHTLKEAERKQVAGLKMLQLNFNWFLEEFLPPQSFDWIIVNFPDPWPKRRHWKHRLVQPGFAERMAPLLRAGGVLHLATDYAPYARRMLSVMRASPLFEPVFQNPDYRRERPEGFPATKFERMQASQGYRPYFMQWRLRRS</sequence>
<comment type="caution">
    <text evidence="8">The sequence shown here is derived from an EMBL/GenBank/DDBJ whole genome shotgun (WGS) entry which is preliminary data.</text>
</comment>
<feature type="binding site" evidence="7">
    <location>
        <position position="77"/>
    </location>
    <ligand>
        <name>S-adenosyl-L-methionine</name>
        <dbReference type="ChEBI" id="CHEBI:59789"/>
    </ligand>
</feature>
<evidence type="ECO:0000313" key="9">
    <source>
        <dbReference type="Proteomes" id="UP000460298"/>
    </source>
</evidence>
<dbReference type="NCBIfam" id="TIGR00091">
    <property type="entry name" value="tRNA (guanosine(46)-N7)-methyltransferase TrmB"/>
    <property type="match status" value="1"/>
</dbReference>
<dbReference type="Proteomes" id="UP000460298">
    <property type="component" value="Unassembled WGS sequence"/>
</dbReference>
<evidence type="ECO:0000313" key="8">
    <source>
        <dbReference type="EMBL" id="KAB2933921.1"/>
    </source>
</evidence>
<dbReference type="InterPro" id="IPR029063">
    <property type="entry name" value="SAM-dependent_MTases_sf"/>
</dbReference>
<dbReference type="GO" id="GO:0043527">
    <property type="term" value="C:tRNA methyltransferase complex"/>
    <property type="evidence" value="ECO:0007669"/>
    <property type="project" value="TreeGrafter"/>
</dbReference>
<evidence type="ECO:0000256" key="4">
    <source>
        <dbReference type="ARBA" id="ARBA00022679"/>
    </source>
</evidence>
<dbReference type="PANTHER" id="PTHR23417">
    <property type="entry name" value="3-DEOXY-D-MANNO-OCTULOSONIC-ACID TRANSFERASE/TRNA GUANINE-N 7 - -METHYLTRANSFERASE"/>
    <property type="match status" value="1"/>
</dbReference>
<dbReference type="UniPathway" id="UPA00989"/>
<dbReference type="Gene3D" id="3.40.50.150">
    <property type="entry name" value="Vaccinia Virus protein VP39"/>
    <property type="match status" value="1"/>
</dbReference>
<comment type="pathway">
    <text evidence="7">tRNA modification; N(7)-methylguanine-tRNA biosynthesis.</text>
</comment>
<comment type="caution">
    <text evidence="7">Lacks conserved residue(s) required for the propagation of feature annotation.</text>
</comment>
<dbReference type="PANTHER" id="PTHR23417:SF14">
    <property type="entry name" value="PENTACOTRIPEPTIDE-REPEAT REGION OF PRORP DOMAIN-CONTAINING PROTEIN"/>
    <property type="match status" value="1"/>
</dbReference>
<dbReference type="Pfam" id="PF02390">
    <property type="entry name" value="Methyltransf_4"/>
    <property type="match status" value="1"/>
</dbReference>
<keyword evidence="5 7" id="KW-0949">S-adenosyl-L-methionine</keyword>
<feature type="binding site" evidence="7">
    <location>
        <position position="163"/>
    </location>
    <ligand>
        <name>substrate</name>
    </ligand>
</feature>
<dbReference type="GO" id="GO:0008176">
    <property type="term" value="F:tRNA (guanine(46)-N7)-methyltransferase activity"/>
    <property type="evidence" value="ECO:0007669"/>
    <property type="project" value="UniProtKB-UniRule"/>
</dbReference>
<dbReference type="CDD" id="cd02440">
    <property type="entry name" value="AdoMet_MTases"/>
    <property type="match status" value="1"/>
</dbReference>
<keyword evidence="4 7" id="KW-0808">Transferase</keyword>
<dbReference type="InterPro" id="IPR055361">
    <property type="entry name" value="tRNA_methyltr_TrmB_bact"/>
</dbReference>
<keyword evidence="6 7" id="KW-0819">tRNA processing</keyword>
<feature type="binding site" evidence="7">
    <location>
        <position position="104"/>
    </location>
    <ligand>
        <name>S-adenosyl-L-methionine</name>
        <dbReference type="ChEBI" id="CHEBI:59789"/>
    </ligand>
</feature>
<proteinExistence type="inferred from homology"/>
<evidence type="ECO:0000256" key="1">
    <source>
        <dbReference type="ARBA" id="ARBA00000142"/>
    </source>
</evidence>
<dbReference type="EC" id="2.1.1.33" evidence="7"/>
<accession>A0A833H3E5</accession>
<name>A0A833H3E5_9LEPT</name>
<organism evidence="8 9">
    <name type="scientific">Leptonema illini</name>
    <dbReference type="NCBI Taxonomy" id="183"/>
    <lineage>
        <taxon>Bacteria</taxon>
        <taxon>Pseudomonadati</taxon>
        <taxon>Spirochaetota</taxon>
        <taxon>Spirochaetia</taxon>
        <taxon>Leptospirales</taxon>
        <taxon>Leptospiraceae</taxon>
        <taxon>Leptonema</taxon>
    </lineage>
</organism>
<evidence type="ECO:0000256" key="3">
    <source>
        <dbReference type="ARBA" id="ARBA00022603"/>
    </source>
</evidence>
<feature type="binding site" evidence="7">
    <location>
        <position position="52"/>
    </location>
    <ligand>
        <name>S-adenosyl-L-methionine</name>
        <dbReference type="ChEBI" id="CHEBI:59789"/>
    </ligand>
</feature>
<evidence type="ECO:0000256" key="6">
    <source>
        <dbReference type="ARBA" id="ARBA00022694"/>
    </source>
</evidence>
<keyword evidence="3 7" id="KW-0489">Methyltransferase</keyword>
<comment type="similarity">
    <text evidence="7">Belongs to the class I-like SAM-binding methyltransferase superfamily. TrmB family.</text>
</comment>
<dbReference type="SUPFAM" id="SSF53335">
    <property type="entry name" value="S-adenosyl-L-methionine-dependent methyltransferases"/>
    <property type="match status" value="1"/>
</dbReference>
<protein>
    <recommendedName>
        <fullName evidence="7">tRNA (guanine-N(7)-)-methyltransferase</fullName>
        <ecNumber evidence="7">2.1.1.33</ecNumber>
    </recommendedName>
    <alternativeName>
        <fullName evidence="7">tRNA (guanine(46)-N(7))-methyltransferase</fullName>
    </alternativeName>
    <alternativeName>
        <fullName evidence="7">tRNA(m7G46)-methyltransferase</fullName>
    </alternativeName>
</protein>
<feature type="binding site" evidence="7">
    <location>
        <position position="127"/>
    </location>
    <ligand>
        <name>S-adenosyl-L-methionine</name>
        <dbReference type="ChEBI" id="CHEBI:59789"/>
    </ligand>
</feature>
<comment type="function">
    <text evidence="2 7">Catalyzes the formation of N(7)-methylguanine at position 46 (m7G46) in tRNA.</text>
</comment>
<dbReference type="PROSITE" id="PS51625">
    <property type="entry name" value="SAM_MT_TRMB"/>
    <property type="match status" value="1"/>
</dbReference>
<evidence type="ECO:0000256" key="5">
    <source>
        <dbReference type="ARBA" id="ARBA00022691"/>
    </source>
</evidence>
<feature type="binding site" evidence="7">
    <location>
        <position position="131"/>
    </location>
    <ligand>
        <name>substrate</name>
    </ligand>
</feature>
<dbReference type="EMBL" id="WBUI01000004">
    <property type="protein sequence ID" value="KAB2933921.1"/>
    <property type="molecule type" value="Genomic_DNA"/>
</dbReference>
<feature type="binding site" evidence="7">
    <location>
        <begin position="201"/>
        <end position="204"/>
    </location>
    <ligand>
        <name>substrate</name>
    </ligand>
</feature>
<dbReference type="HAMAP" id="MF_01057">
    <property type="entry name" value="tRNA_methyltr_TrmB"/>
    <property type="match status" value="1"/>
</dbReference>
<evidence type="ECO:0000256" key="7">
    <source>
        <dbReference type="HAMAP-Rule" id="MF_01057"/>
    </source>
</evidence>
<dbReference type="InterPro" id="IPR003358">
    <property type="entry name" value="tRNA_(Gua-N-7)_MeTrfase_Trmb"/>
</dbReference>
<comment type="catalytic activity">
    <reaction evidence="1 7">
        <text>guanosine(46) in tRNA + S-adenosyl-L-methionine = N(7)-methylguanosine(46) in tRNA + S-adenosyl-L-homocysteine</text>
        <dbReference type="Rhea" id="RHEA:42708"/>
        <dbReference type="Rhea" id="RHEA-COMP:10188"/>
        <dbReference type="Rhea" id="RHEA-COMP:10189"/>
        <dbReference type="ChEBI" id="CHEBI:57856"/>
        <dbReference type="ChEBI" id="CHEBI:59789"/>
        <dbReference type="ChEBI" id="CHEBI:74269"/>
        <dbReference type="ChEBI" id="CHEBI:74480"/>
        <dbReference type="EC" id="2.1.1.33"/>
    </reaction>
</comment>
<evidence type="ECO:0000256" key="2">
    <source>
        <dbReference type="ARBA" id="ARBA00003015"/>
    </source>
</evidence>
<dbReference type="AlphaFoldDB" id="A0A833H3E5"/>
<gene>
    <name evidence="7 8" type="primary">trmB</name>
    <name evidence="8" type="ORF">F9K24_05495</name>
</gene>